<evidence type="ECO:0000259" key="4">
    <source>
        <dbReference type="PROSITE" id="PS01124"/>
    </source>
</evidence>
<dbReference type="InterPro" id="IPR018062">
    <property type="entry name" value="HTH_AraC-typ_CS"/>
</dbReference>
<proteinExistence type="predicted"/>
<dbReference type="Gene3D" id="1.10.10.60">
    <property type="entry name" value="Homeodomain-like"/>
    <property type="match status" value="2"/>
</dbReference>
<reference evidence="5 6" key="1">
    <citation type="submission" date="2019-12" db="EMBL/GenBank/DDBJ databases">
        <title>Paenibacillus sp. nov., an endophytic bacterium isolated from the stem of Dendrobium.</title>
        <authorList>
            <person name="Zhao R."/>
        </authorList>
    </citation>
    <scope>NUCLEOTIDE SEQUENCE [LARGE SCALE GENOMIC DNA]</scope>
    <source>
        <strain evidence="5 6">HJL G12</strain>
    </source>
</reference>
<sequence>MDIIRFCHLSDMDKRLPVYVTMTGQWDHQEPVHRPDGFAYYQWLLILSGEGILDVDGCVYNVKAGQAICLFPGVPHRYHAVDKPWKLMFISMDGSLCAPLLKQAGITLSHVYTVLNVEKMKTDISRLITSAGSSDSFTGAECSKWLYSFLLDLPRHIYPNQHTQHFERLQPVVRYIRQHCHLPLTIQLLAEQAHVTPQYLCMLFQKAFHMRPMEYVNRERIYISKELIALEPHLQIQEIARRSGFEHTSYFCTVFKRLEGLTPQQFKQSYFL</sequence>
<keyword evidence="3" id="KW-0804">Transcription</keyword>
<dbReference type="AlphaFoldDB" id="A0A7X3II45"/>
<dbReference type="PANTHER" id="PTHR43280">
    <property type="entry name" value="ARAC-FAMILY TRANSCRIPTIONAL REGULATOR"/>
    <property type="match status" value="1"/>
</dbReference>
<dbReference type="PANTHER" id="PTHR43280:SF28">
    <property type="entry name" value="HTH-TYPE TRANSCRIPTIONAL ACTIVATOR RHAS"/>
    <property type="match status" value="1"/>
</dbReference>
<dbReference type="PRINTS" id="PR00032">
    <property type="entry name" value="HTHARAC"/>
</dbReference>
<dbReference type="InterPro" id="IPR020449">
    <property type="entry name" value="Tscrpt_reg_AraC-type_HTH"/>
</dbReference>
<keyword evidence="6" id="KW-1185">Reference proteome</keyword>
<dbReference type="Proteomes" id="UP000460318">
    <property type="component" value="Unassembled WGS sequence"/>
</dbReference>
<evidence type="ECO:0000256" key="1">
    <source>
        <dbReference type="ARBA" id="ARBA00023015"/>
    </source>
</evidence>
<dbReference type="InterPro" id="IPR003313">
    <property type="entry name" value="AraC-bd"/>
</dbReference>
<dbReference type="GO" id="GO:0043565">
    <property type="term" value="F:sequence-specific DNA binding"/>
    <property type="evidence" value="ECO:0007669"/>
    <property type="project" value="InterPro"/>
</dbReference>
<dbReference type="Pfam" id="PF02311">
    <property type="entry name" value="AraC_binding"/>
    <property type="match status" value="1"/>
</dbReference>
<organism evidence="5 6">
    <name type="scientific">Paenibacillus dendrobii</name>
    <dbReference type="NCBI Taxonomy" id="2691084"/>
    <lineage>
        <taxon>Bacteria</taxon>
        <taxon>Bacillati</taxon>
        <taxon>Bacillota</taxon>
        <taxon>Bacilli</taxon>
        <taxon>Bacillales</taxon>
        <taxon>Paenibacillaceae</taxon>
        <taxon>Paenibacillus</taxon>
    </lineage>
</organism>
<keyword evidence="1" id="KW-0805">Transcription regulation</keyword>
<dbReference type="SMART" id="SM00342">
    <property type="entry name" value="HTH_ARAC"/>
    <property type="match status" value="1"/>
</dbReference>
<dbReference type="InterPro" id="IPR037923">
    <property type="entry name" value="HTH-like"/>
</dbReference>
<evidence type="ECO:0000313" key="6">
    <source>
        <dbReference type="Proteomes" id="UP000460318"/>
    </source>
</evidence>
<evidence type="ECO:0000256" key="2">
    <source>
        <dbReference type="ARBA" id="ARBA00023125"/>
    </source>
</evidence>
<keyword evidence="2" id="KW-0238">DNA-binding</keyword>
<protein>
    <submittedName>
        <fullName evidence="5">Helix-turn-helix domain-containing protein</fullName>
    </submittedName>
</protein>
<dbReference type="Gene3D" id="2.60.120.10">
    <property type="entry name" value="Jelly Rolls"/>
    <property type="match status" value="1"/>
</dbReference>
<evidence type="ECO:0000313" key="5">
    <source>
        <dbReference type="EMBL" id="MWV43963.1"/>
    </source>
</evidence>
<gene>
    <name evidence="5" type="ORF">GRF59_09985</name>
</gene>
<dbReference type="SUPFAM" id="SSF51215">
    <property type="entry name" value="Regulatory protein AraC"/>
    <property type="match status" value="1"/>
</dbReference>
<dbReference type="GO" id="GO:0003700">
    <property type="term" value="F:DNA-binding transcription factor activity"/>
    <property type="evidence" value="ECO:0007669"/>
    <property type="project" value="InterPro"/>
</dbReference>
<dbReference type="InterPro" id="IPR009057">
    <property type="entry name" value="Homeodomain-like_sf"/>
</dbReference>
<dbReference type="InterPro" id="IPR014710">
    <property type="entry name" value="RmlC-like_jellyroll"/>
</dbReference>
<dbReference type="Pfam" id="PF12833">
    <property type="entry name" value="HTH_18"/>
    <property type="match status" value="1"/>
</dbReference>
<accession>A0A7X3II45</accession>
<feature type="domain" description="HTH araC/xylS-type" evidence="4">
    <location>
        <begin position="170"/>
        <end position="269"/>
    </location>
</feature>
<dbReference type="PROSITE" id="PS01124">
    <property type="entry name" value="HTH_ARAC_FAMILY_2"/>
    <property type="match status" value="1"/>
</dbReference>
<dbReference type="SUPFAM" id="SSF46689">
    <property type="entry name" value="Homeodomain-like"/>
    <property type="match status" value="2"/>
</dbReference>
<dbReference type="EMBL" id="WUBI01000001">
    <property type="protein sequence ID" value="MWV43963.1"/>
    <property type="molecule type" value="Genomic_DNA"/>
</dbReference>
<dbReference type="PROSITE" id="PS00041">
    <property type="entry name" value="HTH_ARAC_FAMILY_1"/>
    <property type="match status" value="1"/>
</dbReference>
<comment type="caution">
    <text evidence="5">The sequence shown here is derived from an EMBL/GenBank/DDBJ whole genome shotgun (WGS) entry which is preliminary data.</text>
</comment>
<evidence type="ECO:0000256" key="3">
    <source>
        <dbReference type="ARBA" id="ARBA00023163"/>
    </source>
</evidence>
<dbReference type="InterPro" id="IPR018060">
    <property type="entry name" value="HTH_AraC"/>
</dbReference>
<name>A0A7X3II45_9BACL</name>